<evidence type="ECO:0000259" key="2">
    <source>
        <dbReference type="Pfam" id="PF05036"/>
    </source>
</evidence>
<dbReference type="InterPro" id="IPR049945">
    <property type="entry name" value="AAA_22"/>
</dbReference>
<evidence type="ECO:0000313" key="5">
    <source>
        <dbReference type="Proteomes" id="UP000676428"/>
    </source>
</evidence>
<keyword evidence="5" id="KW-1185">Reference proteome</keyword>
<dbReference type="CDD" id="cd00009">
    <property type="entry name" value="AAA"/>
    <property type="match status" value="1"/>
</dbReference>
<feature type="domain" description="ORC1/DEAH AAA+ ATPase" evidence="3">
    <location>
        <begin position="25"/>
        <end position="148"/>
    </location>
</feature>
<accession>A0ABX8DAM5</accession>
<sequence>MAGEQLLLPSQEALLHRLQHLASYGEQLVLLTGAAGAGKTALITALANELEDYNLALVACPQHASAAEIRRKIIMQLLPDPLFDDEAPLVDTLLRFVPQLQKPLHILLDDADNLPLELWAECLFLTQLQCAGMAVTLTLTAPPAFTKQLLPQLPQQQRQWLLPVSIEPLSLAEREGLYQTLLARAQQPTFTPRSIVIKQLEQQAGTPAEVLQLLQLALHGEPPAAPRKPWRRIISSAVVAVTVLAIAIWYTDKMRTPLPKQQATTLVFSTTTALPPMLLAWLPHAWRPDSHSALPTAVIPWRDGVPMTRSVAQVPEPDIAIATETSELLQDAAATADVATSAIAVVDNSQKVELGQVANSTSAETTPLVTAEKTSAAGGVAISKKTNATTTEPKAPAITKPSAPKPSTPKSSAPKPSIPKEGYTLQIASVKQQQSVAGQLAALPVGSPVWLCRNGPWWVIFSGHFSSRQQALQAAKNWQQQGVKHLGFGLGKPCKITSHSRCLSSDIYC</sequence>
<dbReference type="Pfam" id="PF13401">
    <property type="entry name" value="AAA_22"/>
    <property type="match status" value="1"/>
</dbReference>
<feature type="domain" description="SPOR" evidence="2">
    <location>
        <begin position="420"/>
        <end position="479"/>
    </location>
</feature>
<dbReference type="SUPFAM" id="SSF110997">
    <property type="entry name" value="Sporulation related repeat"/>
    <property type="match status" value="1"/>
</dbReference>
<reference evidence="4 5" key="1">
    <citation type="journal article" date="2012" name="Int. J. Syst. Evol. Microbiol.">
        <title>Shewanella dokdonensis sp. nov., isolated from seawater.</title>
        <authorList>
            <person name="Sung H.R."/>
            <person name="Yoon J.H."/>
            <person name="Ghim S.Y."/>
        </authorList>
    </citation>
    <scope>NUCLEOTIDE SEQUENCE [LARGE SCALE GENOMIC DNA]</scope>
    <source>
        <strain evidence="4 5">DSM 23626</strain>
    </source>
</reference>
<feature type="region of interest" description="Disordered" evidence="1">
    <location>
        <begin position="382"/>
        <end position="419"/>
    </location>
</feature>
<evidence type="ECO:0000259" key="3">
    <source>
        <dbReference type="Pfam" id="PF13401"/>
    </source>
</evidence>
<evidence type="ECO:0000256" key="1">
    <source>
        <dbReference type="SAM" id="MobiDB-lite"/>
    </source>
</evidence>
<dbReference type="InterPro" id="IPR027417">
    <property type="entry name" value="P-loop_NTPase"/>
</dbReference>
<dbReference type="SUPFAM" id="SSF52540">
    <property type="entry name" value="P-loop containing nucleoside triphosphate hydrolases"/>
    <property type="match status" value="1"/>
</dbReference>
<dbReference type="InterPro" id="IPR052026">
    <property type="entry name" value="ExeA_AAA_ATPase_DNA-bind"/>
</dbReference>
<evidence type="ECO:0000313" key="4">
    <source>
        <dbReference type="EMBL" id="QVK21925.1"/>
    </source>
</evidence>
<dbReference type="Gene3D" id="3.30.70.1070">
    <property type="entry name" value="Sporulation related repeat"/>
    <property type="match status" value="1"/>
</dbReference>
<dbReference type="PANTHER" id="PTHR35894:SF5">
    <property type="entry name" value="MU-LIKE PROPHAGE FLUMU DNA TRANSPOSITION PROTEIN B"/>
    <property type="match status" value="1"/>
</dbReference>
<dbReference type="InterPro" id="IPR036680">
    <property type="entry name" value="SPOR-like_sf"/>
</dbReference>
<protein>
    <submittedName>
        <fullName evidence="4">AAA family ATPase</fullName>
    </submittedName>
</protein>
<name>A0ABX8DAM5_9GAMM</name>
<organism evidence="4 5">
    <name type="scientific">Shewanella dokdonensis</name>
    <dbReference type="NCBI Taxonomy" id="712036"/>
    <lineage>
        <taxon>Bacteria</taxon>
        <taxon>Pseudomonadati</taxon>
        <taxon>Pseudomonadota</taxon>
        <taxon>Gammaproteobacteria</taxon>
        <taxon>Alteromonadales</taxon>
        <taxon>Shewanellaceae</taxon>
        <taxon>Shewanella</taxon>
    </lineage>
</organism>
<dbReference type="PANTHER" id="PTHR35894">
    <property type="entry name" value="GENERAL SECRETION PATHWAY PROTEIN A-RELATED"/>
    <property type="match status" value="1"/>
</dbReference>
<dbReference type="Proteomes" id="UP000676428">
    <property type="component" value="Chromosome"/>
</dbReference>
<dbReference type="RefSeq" id="WP_213680586.1">
    <property type="nucleotide sequence ID" value="NZ_CP074572.1"/>
</dbReference>
<proteinExistence type="predicted"/>
<dbReference type="EMBL" id="CP074572">
    <property type="protein sequence ID" value="QVK21925.1"/>
    <property type="molecule type" value="Genomic_DNA"/>
</dbReference>
<gene>
    <name evidence="4" type="ORF">KHX94_10400</name>
</gene>
<dbReference type="Pfam" id="PF05036">
    <property type="entry name" value="SPOR"/>
    <property type="match status" value="1"/>
</dbReference>
<dbReference type="Gene3D" id="3.40.50.300">
    <property type="entry name" value="P-loop containing nucleotide triphosphate hydrolases"/>
    <property type="match status" value="1"/>
</dbReference>
<dbReference type="InterPro" id="IPR007730">
    <property type="entry name" value="SPOR-like_dom"/>
</dbReference>